<feature type="compositionally biased region" description="Low complexity" evidence="1">
    <location>
        <begin position="787"/>
        <end position="820"/>
    </location>
</feature>
<feature type="compositionally biased region" description="Low complexity" evidence="1">
    <location>
        <begin position="892"/>
        <end position="919"/>
    </location>
</feature>
<feature type="compositionally biased region" description="Low complexity" evidence="1">
    <location>
        <begin position="735"/>
        <end position="777"/>
    </location>
</feature>
<feature type="compositionally biased region" description="Polar residues" evidence="1">
    <location>
        <begin position="1107"/>
        <end position="1117"/>
    </location>
</feature>
<evidence type="ECO:0000313" key="3">
    <source>
        <dbReference type="Proteomes" id="UP000814176"/>
    </source>
</evidence>
<feature type="compositionally biased region" description="Basic residues" evidence="1">
    <location>
        <begin position="390"/>
        <end position="399"/>
    </location>
</feature>
<feature type="compositionally biased region" description="Low complexity" evidence="1">
    <location>
        <begin position="991"/>
        <end position="1006"/>
    </location>
</feature>
<feature type="compositionally biased region" description="Low complexity" evidence="1">
    <location>
        <begin position="1088"/>
        <end position="1097"/>
    </location>
</feature>
<sequence>MVDERSDILGGHLQKAPGQPYKAWLAEHPTGTAAFAVVFSLLSYFVLIPAFNRWQDRRYRKALRRRYGIPDDDERPFNIAYAAVRTRTHGGSEEGSREASEQLDEDGFLLRHGSSDVPMLVRRPLEGEELARFREPEVPRSANHAPYVSQYDPRQVAHNAWLMGQSATLVEEPVVRDYVHTPAQREADSSATISPGTLSDATGKGTSPPALKTQGKHAREDDEAEKPEKKSRLAGEVDEGIVVDGDDDMEVEVEAVQPKRGAKRQADVDDDEGIEHVRTSGRDKRVRRQVRERAYDASDEEMAEVQPTDEDEVTEMQPVYRGKKRDRDEAGSTFGGDESIADELDSEDGRKSRRRRKRRAMAKKVEDPVRGQKRSRDDASEESEEEPERPKRRITRRQRGNRDPDPLFDAPLSNDPLCKGRRIGEEWEVNEIRYKVGPNGQRLRQDLVKRSRTRFPMPKDSQHADRRANIDVYVETWLTEEEYQAAKEHGDLAWQDSPSPSVPATPGDVSDYPSGKSLLWASEPTTPESPAPQRGPFRQSIVTNVGLRLNPFRHSQVPPNRRVTSAPQLSVASTPEPSPAKPRTVKTYSKWEKQDLEAAAMSKIREKKLAEAREARKAIAPPQTATQPSIAPAGAAPATSSAPAVLTFTSAKPDEKAPEKQAQQACDKPASSFSFGTLPAPSSSNATPASNAAPGPAHEAQKNFFNIAPPSTSATPASTTAQPPSSVPNFFIKNTTTTTPQAPQPSTQPSIAPSAPSASSFMTKPASATPASTSAPSFNPFGGAANTTQPSTAPAAGAAPKSAFSFAPPSATSTSKPAETGPTEQTTAARASSGPSLLARLGPQVQAPSSTQPQTSTPASGSAPQPLKFSFTQPSAPAAGALSQQQPTFAQPSTPASAATASTTPASTPAAASSNTSTAVAKFNFGFTGANTGSSAPAAPAASTTPTAAGATDTSKPFSFNFGAPSQPAPTTQTAGGASNPFGGPLAAGQSSTMASAPSAAKTPAAFGFGAPASSNPFGAPSTSNSNVATTPSKPAGINAFSTTPAGTPASGASAFGGSTTPANPPGTKSAFTFGTPGGTPTFGGAAGASTSQSGAANPFGAPAGSATPSTTNSGEAQSKPAFSFNFGAAPSSSSTTASNPFEPKPASTPTFGATSQPSSGALNFGNPSSFNFGSASNANQNQKQ</sequence>
<accession>A0ABQ8L0P8</accession>
<feature type="compositionally biased region" description="Polar residues" evidence="1">
    <location>
        <begin position="822"/>
        <end position="835"/>
    </location>
</feature>
<feature type="compositionally biased region" description="Low complexity" evidence="1">
    <location>
        <begin position="679"/>
        <end position="697"/>
    </location>
</feature>
<feature type="compositionally biased region" description="Basic and acidic residues" evidence="1">
    <location>
        <begin position="274"/>
        <end position="296"/>
    </location>
</feature>
<feature type="compositionally biased region" description="Basic and acidic residues" evidence="1">
    <location>
        <begin position="363"/>
        <end position="378"/>
    </location>
</feature>
<feature type="compositionally biased region" description="Low complexity" evidence="1">
    <location>
        <begin position="628"/>
        <end position="644"/>
    </location>
</feature>
<feature type="compositionally biased region" description="Low complexity" evidence="1">
    <location>
        <begin position="928"/>
        <end position="952"/>
    </location>
</feature>
<reference evidence="2 3" key="1">
    <citation type="journal article" date="2021" name="Environ. Microbiol.">
        <title>Gene family expansions and transcriptome signatures uncover fungal adaptations to wood decay.</title>
        <authorList>
            <person name="Hage H."/>
            <person name="Miyauchi S."/>
            <person name="Viragh M."/>
            <person name="Drula E."/>
            <person name="Min B."/>
            <person name="Chaduli D."/>
            <person name="Navarro D."/>
            <person name="Favel A."/>
            <person name="Norest M."/>
            <person name="Lesage-Meessen L."/>
            <person name="Balint B."/>
            <person name="Merenyi Z."/>
            <person name="de Eugenio L."/>
            <person name="Morin E."/>
            <person name="Martinez A.T."/>
            <person name="Baldrian P."/>
            <person name="Stursova M."/>
            <person name="Martinez M.J."/>
            <person name="Novotny C."/>
            <person name="Magnuson J.K."/>
            <person name="Spatafora J.W."/>
            <person name="Maurice S."/>
            <person name="Pangilinan J."/>
            <person name="Andreopoulos W."/>
            <person name="LaButti K."/>
            <person name="Hundley H."/>
            <person name="Na H."/>
            <person name="Kuo A."/>
            <person name="Barry K."/>
            <person name="Lipzen A."/>
            <person name="Henrissat B."/>
            <person name="Riley R."/>
            <person name="Ahrendt S."/>
            <person name="Nagy L.G."/>
            <person name="Grigoriev I.V."/>
            <person name="Martin F."/>
            <person name="Rosso M.N."/>
        </authorList>
    </citation>
    <scope>NUCLEOTIDE SEQUENCE [LARGE SCALE GENOMIC DNA]</scope>
    <source>
        <strain evidence="2 3">CIRM-BRFM 1785</strain>
    </source>
</reference>
<feature type="compositionally biased region" description="Acidic residues" evidence="1">
    <location>
        <begin position="236"/>
        <end position="253"/>
    </location>
</feature>
<keyword evidence="3" id="KW-1185">Reference proteome</keyword>
<feature type="compositionally biased region" description="Basic residues" evidence="1">
    <location>
        <begin position="351"/>
        <end position="362"/>
    </location>
</feature>
<feature type="compositionally biased region" description="Gly residues" evidence="1">
    <location>
        <begin position="1076"/>
        <end position="1087"/>
    </location>
</feature>
<feature type="region of interest" description="Disordered" evidence="1">
    <location>
        <begin position="182"/>
        <end position="419"/>
    </location>
</feature>
<comment type="caution">
    <text evidence="2">The sequence shown here is derived from an EMBL/GenBank/DDBJ whole genome shotgun (WGS) entry which is preliminary data.</text>
</comment>
<name>A0ABQ8L0P8_9APHY</name>
<dbReference type="RefSeq" id="XP_047784972.1">
    <property type="nucleotide sequence ID" value="XM_047922190.1"/>
</dbReference>
<feature type="region of interest" description="Disordered" evidence="1">
    <location>
        <begin position="488"/>
        <end position="589"/>
    </location>
</feature>
<dbReference type="Proteomes" id="UP000814176">
    <property type="component" value="Unassembled WGS sequence"/>
</dbReference>
<feature type="compositionally biased region" description="Polar residues" evidence="1">
    <location>
        <begin position="1148"/>
        <end position="1162"/>
    </location>
</feature>
<feature type="compositionally biased region" description="Basic and acidic residues" evidence="1">
    <location>
        <begin position="226"/>
        <end position="235"/>
    </location>
</feature>
<evidence type="ECO:0000313" key="2">
    <source>
        <dbReference type="EMBL" id="KAH9844162.1"/>
    </source>
</evidence>
<feature type="region of interest" description="Disordered" evidence="1">
    <location>
        <begin position="607"/>
        <end position="1185"/>
    </location>
</feature>
<feature type="compositionally biased region" description="Low complexity" evidence="1">
    <location>
        <begin position="843"/>
        <end position="860"/>
    </location>
</feature>
<feature type="compositionally biased region" description="Basic and acidic residues" evidence="1">
    <location>
        <begin position="607"/>
        <end position="617"/>
    </location>
</feature>
<feature type="compositionally biased region" description="Polar residues" evidence="1">
    <location>
        <begin position="189"/>
        <end position="200"/>
    </location>
</feature>
<proteinExistence type="predicted"/>
<feature type="compositionally biased region" description="Polar residues" evidence="1">
    <location>
        <begin position="882"/>
        <end position="891"/>
    </location>
</feature>
<protein>
    <submittedName>
        <fullName evidence="2">Uncharacterized protein</fullName>
    </submittedName>
</protein>
<feature type="region of interest" description="Disordered" evidence="1">
    <location>
        <begin position="443"/>
        <end position="466"/>
    </location>
</feature>
<feature type="compositionally biased region" description="Polar residues" evidence="1">
    <location>
        <begin position="562"/>
        <end position="575"/>
    </location>
</feature>
<feature type="compositionally biased region" description="Acidic residues" evidence="1">
    <location>
        <begin position="297"/>
        <end position="314"/>
    </location>
</feature>
<feature type="compositionally biased region" description="Low complexity" evidence="1">
    <location>
        <begin position="1164"/>
        <end position="1185"/>
    </location>
</feature>
<dbReference type="GeneID" id="72002922"/>
<dbReference type="EMBL" id="JADCUA010000001">
    <property type="protein sequence ID" value="KAH9844162.1"/>
    <property type="molecule type" value="Genomic_DNA"/>
</dbReference>
<gene>
    <name evidence="2" type="ORF">C8Q71DRAFT_731535</name>
</gene>
<feature type="compositionally biased region" description="Low complexity" evidence="1">
    <location>
        <begin position="708"/>
        <end position="724"/>
    </location>
</feature>
<evidence type="ECO:0000256" key="1">
    <source>
        <dbReference type="SAM" id="MobiDB-lite"/>
    </source>
</evidence>
<organism evidence="2 3">
    <name type="scientific">Rhodofomes roseus</name>
    <dbReference type="NCBI Taxonomy" id="34475"/>
    <lineage>
        <taxon>Eukaryota</taxon>
        <taxon>Fungi</taxon>
        <taxon>Dikarya</taxon>
        <taxon>Basidiomycota</taxon>
        <taxon>Agaricomycotina</taxon>
        <taxon>Agaricomycetes</taxon>
        <taxon>Polyporales</taxon>
        <taxon>Rhodofomes</taxon>
    </lineage>
</organism>
<feature type="compositionally biased region" description="Polar residues" evidence="1">
    <location>
        <begin position="1013"/>
        <end position="1033"/>
    </location>
</feature>
<feature type="compositionally biased region" description="Low complexity" evidence="1">
    <location>
        <begin position="1129"/>
        <end position="1139"/>
    </location>
</feature>